<comment type="subcellular location">
    <subcellularLocation>
        <location evidence="2">Nucleus</location>
    </subcellularLocation>
</comment>
<feature type="domain" description="C2H2-type" evidence="13">
    <location>
        <begin position="271"/>
        <end position="298"/>
    </location>
</feature>
<evidence type="ECO:0000256" key="6">
    <source>
        <dbReference type="ARBA" id="ARBA00022771"/>
    </source>
</evidence>
<evidence type="ECO:0000256" key="3">
    <source>
        <dbReference type="ARBA" id="ARBA00006991"/>
    </source>
</evidence>
<feature type="domain" description="C2H2-type" evidence="13">
    <location>
        <begin position="215"/>
        <end position="242"/>
    </location>
</feature>
<keyword evidence="15" id="KW-1185">Reference proteome</keyword>
<dbReference type="Gene3D" id="3.30.160.60">
    <property type="entry name" value="Classic Zinc Finger"/>
    <property type="match status" value="6"/>
</dbReference>
<dbReference type="FunFam" id="3.30.160.60:FF:000912">
    <property type="entry name" value="Zinc finger protein 660"/>
    <property type="match status" value="2"/>
</dbReference>
<dbReference type="FunFam" id="3.30.160.60:FF:002274">
    <property type="entry name" value="Zinc finger protein 432"/>
    <property type="match status" value="1"/>
</dbReference>
<dbReference type="FunFam" id="3.30.160.60:FF:001480">
    <property type="entry name" value="Si:cabz01071911.3"/>
    <property type="match status" value="1"/>
</dbReference>
<dbReference type="Proteomes" id="UP000261500">
    <property type="component" value="Unplaced"/>
</dbReference>
<dbReference type="SMART" id="SM00355">
    <property type="entry name" value="ZnF_C2H2"/>
    <property type="match status" value="6"/>
</dbReference>
<protein>
    <recommendedName>
        <fullName evidence="13">C2H2-type domain-containing protein</fullName>
    </recommendedName>
</protein>
<evidence type="ECO:0000259" key="13">
    <source>
        <dbReference type="PROSITE" id="PS50157"/>
    </source>
</evidence>
<keyword evidence="7" id="KW-0862">Zinc</keyword>
<sequence length="397" mass="44922">MSSTSLSLPQLEKSSHSANRRPFPQSVVYAQCTELLKDDARPGTGLGRGSSVVLGLVEQAEVPPGCTSGHDNKNNCYFHLIKIIQITNLGLNGLLSESLLSFTSINKVNNSSFFLFSSLDCQQHNIYKEKLCKQERRSTLDQEESEPLQIKVEEKEVYCSQGEEQIELKQQTDTCMVVPVDEQTSHTESEPNRNQVIFQEAAESENQNQERRKPFSCETCEKRFTAISTLNRHIRIHTGEKPFSCVTCGKRFSRKQHLTLHMRIHTGEKPFSCVNCGKGFSRKQHLTLHMRIHTGEKPFSCGNCGKGFSQKLSLTRHMTIHTGTLHMRIHTGEKPFSCVNCGKRFSGKWNLIQHMIIHSGEKPFSCVNCGKCFSEKRNLTQHMIIHSAEKPFSCVTC</sequence>
<dbReference type="STRING" id="48699.ENSPLAP00000031471"/>
<keyword evidence="9" id="KW-0238">DNA-binding</keyword>
<keyword evidence="11" id="KW-0539">Nucleus</keyword>
<feature type="domain" description="C2H2-type" evidence="13">
    <location>
        <begin position="243"/>
        <end position="270"/>
    </location>
</feature>
<organism evidence="14 15">
    <name type="scientific">Poecilia latipinna</name>
    <name type="common">sailfin molly</name>
    <dbReference type="NCBI Taxonomy" id="48699"/>
    <lineage>
        <taxon>Eukaryota</taxon>
        <taxon>Metazoa</taxon>
        <taxon>Chordata</taxon>
        <taxon>Craniata</taxon>
        <taxon>Vertebrata</taxon>
        <taxon>Euteleostomi</taxon>
        <taxon>Actinopterygii</taxon>
        <taxon>Neopterygii</taxon>
        <taxon>Teleostei</taxon>
        <taxon>Neoteleostei</taxon>
        <taxon>Acanthomorphata</taxon>
        <taxon>Ovalentaria</taxon>
        <taxon>Atherinomorphae</taxon>
        <taxon>Cyprinodontiformes</taxon>
        <taxon>Poeciliidae</taxon>
        <taxon>Poeciliinae</taxon>
        <taxon>Poecilia</taxon>
    </lineage>
</organism>
<evidence type="ECO:0000313" key="15">
    <source>
        <dbReference type="Proteomes" id="UP000261500"/>
    </source>
</evidence>
<keyword evidence="8" id="KW-0805">Transcription regulation</keyword>
<feature type="domain" description="C2H2-type" evidence="13">
    <location>
        <begin position="364"/>
        <end position="391"/>
    </location>
</feature>
<reference evidence="14" key="1">
    <citation type="submission" date="2025-08" db="UniProtKB">
        <authorList>
            <consortium name="Ensembl"/>
        </authorList>
    </citation>
    <scope>IDENTIFICATION</scope>
</reference>
<dbReference type="GO" id="GO:0008270">
    <property type="term" value="F:zinc ion binding"/>
    <property type="evidence" value="ECO:0007669"/>
    <property type="project" value="UniProtKB-KW"/>
</dbReference>
<reference evidence="14" key="2">
    <citation type="submission" date="2025-09" db="UniProtKB">
        <authorList>
            <consortium name="Ensembl"/>
        </authorList>
    </citation>
    <scope>IDENTIFICATION</scope>
</reference>
<dbReference type="Pfam" id="PF00096">
    <property type="entry name" value="zf-C2H2"/>
    <property type="match status" value="6"/>
</dbReference>
<evidence type="ECO:0000313" key="14">
    <source>
        <dbReference type="Ensembl" id="ENSPLAP00000031471.1"/>
    </source>
</evidence>
<dbReference type="GO" id="GO:0042802">
    <property type="term" value="F:identical protein binding"/>
    <property type="evidence" value="ECO:0007669"/>
    <property type="project" value="UniProtKB-ARBA"/>
</dbReference>
<dbReference type="GO" id="GO:0000978">
    <property type="term" value="F:RNA polymerase II cis-regulatory region sequence-specific DNA binding"/>
    <property type="evidence" value="ECO:0007669"/>
    <property type="project" value="TreeGrafter"/>
</dbReference>
<dbReference type="InterPro" id="IPR036236">
    <property type="entry name" value="Znf_C2H2_sf"/>
</dbReference>
<feature type="domain" description="C2H2-type" evidence="13">
    <location>
        <begin position="299"/>
        <end position="335"/>
    </location>
</feature>
<dbReference type="PANTHER" id="PTHR23235:SF120">
    <property type="entry name" value="KRUPPEL-LIKE FACTOR 15"/>
    <property type="match status" value="1"/>
</dbReference>
<evidence type="ECO:0000256" key="4">
    <source>
        <dbReference type="ARBA" id="ARBA00022723"/>
    </source>
</evidence>
<evidence type="ECO:0000256" key="11">
    <source>
        <dbReference type="ARBA" id="ARBA00023242"/>
    </source>
</evidence>
<accession>A0A3B3W253</accession>
<dbReference type="PROSITE" id="PS50157">
    <property type="entry name" value="ZINC_FINGER_C2H2_2"/>
    <property type="match status" value="6"/>
</dbReference>
<evidence type="ECO:0000256" key="2">
    <source>
        <dbReference type="ARBA" id="ARBA00004123"/>
    </source>
</evidence>
<dbReference type="Ensembl" id="ENSPLAT00000031992.1">
    <property type="protein sequence ID" value="ENSPLAP00000031471.1"/>
    <property type="gene ID" value="ENSPLAG00000023451.1"/>
</dbReference>
<evidence type="ECO:0000256" key="1">
    <source>
        <dbReference type="ARBA" id="ARBA00003767"/>
    </source>
</evidence>
<evidence type="ECO:0000256" key="7">
    <source>
        <dbReference type="ARBA" id="ARBA00022833"/>
    </source>
</evidence>
<dbReference type="FunFam" id="3.30.160.60:FF:000508">
    <property type="entry name" value="Myeloid zinc finger 1"/>
    <property type="match status" value="1"/>
</dbReference>
<evidence type="ECO:0000256" key="8">
    <source>
        <dbReference type="ARBA" id="ARBA00023015"/>
    </source>
</evidence>
<comment type="similarity">
    <text evidence="3">Belongs to the krueppel C2H2-type zinc-finger protein family.</text>
</comment>
<dbReference type="FunFam" id="3.30.160.60:FF:002716">
    <property type="entry name" value="Zinc finger protein 212"/>
    <property type="match status" value="1"/>
</dbReference>
<evidence type="ECO:0000256" key="9">
    <source>
        <dbReference type="ARBA" id="ARBA00023125"/>
    </source>
</evidence>
<dbReference type="GeneTree" id="ENSGT01150000286959"/>
<dbReference type="GO" id="GO:0000981">
    <property type="term" value="F:DNA-binding transcription factor activity, RNA polymerase II-specific"/>
    <property type="evidence" value="ECO:0007669"/>
    <property type="project" value="TreeGrafter"/>
</dbReference>
<feature type="domain" description="C2H2-type" evidence="13">
    <location>
        <begin position="336"/>
        <end position="363"/>
    </location>
</feature>
<comment type="function">
    <text evidence="1">May be involved in transcriptional regulation.</text>
</comment>
<keyword evidence="4" id="KW-0479">Metal-binding</keyword>
<dbReference type="InterPro" id="IPR013087">
    <property type="entry name" value="Znf_C2H2_type"/>
</dbReference>
<name>A0A3B3W253_9TELE</name>
<dbReference type="SUPFAM" id="SSF57667">
    <property type="entry name" value="beta-beta-alpha zinc fingers"/>
    <property type="match status" value="4"/>
</dbReference>
<evidence type="ECO:0000256" key="12">
    <source>
        <dbReference type="PROSITE-ProRule" id="PRU00042"/>
    </source>
</evidence>
<dbReference type="PANTHER" id="PTHR23235">
    <property type="entry name" value="KRUEPPEL-LIKE TRANSCRIPTION FACTOR"/>
    <property type="match status" value="1"/>
</dbReference>
<dbReference type="GO" id="GO:0005634">
    <property type="term" value="C:nucleus"/>
    <property type="evidence" value="ECO:0007669"/>
    <property type="project" value="UniProtKB-SubCell"/>
</dbReference>
<proteinExistence type="inferred from homology"/>
<dbReference type="PROSITE" id="PS00028">
    <property type="entry name" value="ZINC_FINGER_C2H2_1"/>
    <property type="match status" value="6"/>
</dbReference>
<evidence type="ECO:0000256" key="5">
    <source>
        <dbReference type="ARBA" id="ARBA00022737"/>
    </source>
</evidence>
<keyword evidence="5" id="KW-0677">Repeat</keyword>
<dbReference type="AlphaFoldDB" id="A0A3B3W253"/>
<keyword evidence="10" id="KW-0804">Transcription</keyword>
<keyword evidence="6 12" id="KW-0863">Zinc-finger</keyword>
<evidence type="ECO:0000256" key="10">
    <source>
        <dbReference type="ARBA" id="ARBA00023163"/>
    </source>
</evidence>